<reference evidence="1" key="1">
    <citation type="journal article" date="2023" name="G3 (Bethesda)">
        <title>Whole genome assembly and annotation of the endangered Caribbean coral Acropora cervicornis.</title>
        <authorList>
            <person name="Selwyn J.D."/>
            <person name="Vollmer S.V."/>
        </authorList>
    </citation>
    <scope>NUCLEOTIDE SEQUENCE</scope>
    <source>
        <strain evidence="1">K2</strain>
    </source>
</reference>
<dbReference type="Gene3D" id="1.20.1050.10">
    <property type="match status" value="1"/>
</dbReference>
<gene>
    <name evidence="1" type="ORF">P5673_018342</name>
</gene>
<evidence type="ECO:0000313" key="1">
    <source>
        <dbReference type="EMBL" id="KAK2559206.1"/>
    </source>
</evidence>
<proteinExistence type="predicted"/>
<comment type="caution">
    <text evidence="1">The sequence shown here is derived from an EMBL/GenBank/DDBJ whole genome shotgun (WGS) entry which is preliminary data.</text>
</comment>
<protein>
    <submittedName>
        <fullName evidence="1">Uncharacterized protein</fullName>
    </submittedName>
</protein>
<sequence>MRMMFKTADPAYTEDYNKKTVVQLREMIKEKGLKEKNLTIKSEDHLFLLFLSNGTSTELRLWNAAYNLVNDVCLAMYEEAEKWVRDLGHRKFMGGSAPNLADLASEWLYDKP</sequence>
<dbReference type="EMBL" id="JARQWQ010000041">
    <property type="protein sequence ID" value="KAK2559206.1"/>
    <property type="molecule type" value="Genomic_DNA"/>
</dbReference>
<dbReference type="SUPFAM" id="SSF47616">
    <property type="entry name" value="GST C-terminal domain-like"/>
    <property type="match status" value="1"/>
</dbReference>
<name>A0AAD9QE27_ACRCE</name>
<accession>A0AAD9QE27</accession>
<evidence type="ECO:0000313" key="2">
    <source>
        <dbReference type="Proteomes" id="UP001249851"/>
    </source>
</evidence>
<dbReference type="InterPro" id="IPR036282">
    <property type="entry name" value="Glutathione-S-Trfase_C_sf"/>
</dbReference>
<reference evidence="1" key="2">
    <citation type="journal article" date="2023" name="Science">
        <title>Genomic signatures of disease resistance in endangered staghorn corals.</title>
        <authorList>
            <person name="Vollmer S.V."/>
            <person name="Selwyn J.D."/>
            <person name="Despard B.A."/>
            <person name="Roesel C.L."/>
        </authorList>
    </citation>
    <scope>NUCLEOTIDE SEQUENCE</scope>
    <source>
        <strain evidence="1">K2</strain>
    </source>
</reference>
<dbReference type="AlphaFoldDB" id="A0AAD9QE27"/>
<organism evidence="1 2">
    <name type="scientific">Acropora cervicornis</name>
    <name type="common">Staghorn coral</name>
    <dbReference type="NCBI Taxonomy" id="6130"/>
    <lineage>
        <taxon>Eukaryota</taxon>
        <taxon>Metazoa</taxon>
        <taxon>Cnidaria</taxon>
        <taxon>Anthozoa</taxon>
        <taxon>Hexacorallia</taxon>
        <taxon>Scleractinia</taxon>
        <taxon>Astrocoeniina</taxon>
        <taxon>Acroporidae</taxon>
        <taxon>Acropora</taxon>
    </lineage>
</organism>
<keyword evidence="2" id="KW-1185">Reference proteome</keyword>
<dbReference type="Proteomes" id="UP001249851">
    <property type="component" value="Unassembled WGS sequence"/>
</dbReference>